<feature type="transmembrane region" description="Helical" evidence="5">
    <location>
        <begin position="185"/>
        <end position="206"/>
    </location>
</feature>
<dbReference type="OrthoDB" id="7828645at2"/>
<evidence type="ECO:0000313" key="7">
    <source>
        <dbReference type="EMBL" id="MXO62951.1"/>
    </source>
</evidence>
<accession>A0A844YFM0</accession>
<dbReference type="InterPro" id="IPR009915">
    <property type="entry name" value="NnrU_dom"/>
</dbReference>
<evidence type="ECO:0000313" key="8">
    <source>
        <dbReference type="Proteomes" id="UP000445582"/>
    </source>
</evidence>
<keyword evidence="2 5" id="KW-0812">Transmembrane</keyword>
<gene>
    <name evidence="7" type="ORF">GRI48_08010</name>
</gene>
<evidence type="ECO:0000259" key="6">
    <source>
        <dbReference type="Pfam" id="PF07298"/>
    </source>
</evidence>
<keyword evidence="4 5" id="KW-0472">Membrane</keyword>
<dbReference type="Gene3D" id="1.20.120.1630">
    <property type="match status" value="1"/>
</dbReference>
<evidence type="ECO:0000256" key="4">
    <source>
        <dbReference type="ARBA" id="ARBA00023136"/>
    </source>
</evidence>
<name>A0A844YFM0_9SPHN</name>
<sequence>MDTSLVSLAAASIAFVGTHFALSHPLRAPLVKALGPNGFMGLYSLVAFATLGWMALAFRSAPSFDFPGSGEIGWIIVSLLMIPATVLLLGSFVRNPALPAPGAEKLALQEPHGVFRVTRHPMMWSFALWAIAHLILFWSMRTTIVALAILVLALVGAHMQDRKKERLMGSAWAEWEAKTSYWPKWTALFSAGPVLWLAGIVAWLLLTWLHMPAAGIPAGAWRWL</sequence>
<dbReference type="Pfam" id="PF07298">
    <property type="entry name" value="NnrU"/>
    <property type="match status" value="1"/>
</dbReference>
<feature type="transmembrane region" description="Helical" evidence="5">
    <location>
        <begin position="72"/>
        <end position="93"/>
    </location>
</feature>
<dbReference type="EMBL" id="WTYN01000001">
    <property type="protein sequence ID" value="MXO62951.1"/>
    <property type="molecule type" value="Genomic_DNA"/>
</dbReference>
<organism evidence="7 8">
    <name type="scientific">Qipengyuania oceanensis</name>
    <dbReference type="NCBI Taxonomy" id="1463597"/>
    <lineage>
        <taxon>Bacteria</taxon>
        <taxon>Pseudomonadati</taxon>
        <taxon>Pseudomonadota</taxon>
        <taxon>Alphaproteobacteria</taxon>
        <taxon>Sphingomonadales</taxon>
        <taxon>Erythrobacteraceae</taxon>
        <taxon>Qipengyuania</taxon>
    </lineage>
</organism>
<comment type="subcellular location">
    <subcellularLocation>
        <location evidence="1">Membrane</location>
        <topology evidence="1">Multi-pass membrane protein</topology>
    </subcellularLocation>
</comment>
<dbReference type="AlphaFoldDB" id="A0A844YFM0"/>
<dbReference type="RefSeq" id="WP_160673753.1">
    <property type="nucleotide sequence ID" value="NZ_WTYN01000001.1"/>
</dbReference>
<proteinExistence type="predicted"/>
<keyword evidence="3 5" id="KW-1133">Transmembrane helix</keyword>
<dbReference type="Proteomes" id="UP000445582">
    <property type="component" value="Unassembled WGS sequence"/>
</dbReference>
<evidence type="ECO:0000256" key="5">
    <source>
        <dbReference type="SAM" id="Phobius"/>
    </source>
</evidence>
<evidence type="ECO:0000256" key="1">
    <source>
        <dbReference type="ARBA" id="ARBA00004141"/>
    </source>
</evidence>
<evidence type="ECO:0000256" key="2">
    <source>
        <dbReference type="ARBA" id="ARBA00022692"/>
    </source>
</evidence>
<feature type="transmembrane region" description="Helical" evidence="5">
    <location>
        <begin position="126"/>
        <end position="157"/>
    </location>
</feature>
<reference evidence="7 8" key="1">
    <citation type="submission" date="2019-12" db="EMBL/GenBank/DDBJ databases">
        <title>Genomic-based taxomic classification of the family Erythrobacteraceae.</title>
        <authorList>
            <person name="Xu L."/>
        </authorList>
    </citation>
    <scope>NUCLEOTIDE SEQUENCE [LARGE SCALE GENOMIC DNA]</scope>
    <source>
        <strain evidence="7 8">MCCC 1A09965</strain>
    </source>
</reference>
<feature type="domain" description="NnrU" evidence="6">
    <location>
        <begin position="8"/>
        <end position="217"/>
    </location>
</feature>
<protein>
    <submittedName>
        <fullName evidence="7">MFS transporter</fullName>
    </submittedName>
</protein>
<feature type="transmembrane region" description="Helical" evidence="5">
    <location>
        <begin position="39"/>
        <end position="60"/>
    </location>
</feature>
<dbReference type="GO" id="GO:0016020">
    <property type="term" value="C:membrane"/>
    <property type="evidence" value="ECO:0007669"/>
    <property type="project" value="UniProtKB-SubCell"/>
</dbReference>
<evidence type="ECO:0000256" key="3">
    <source>
        <dbReference type="ARBA" id="ARBA00022989"/>
    </source>
</evidence>
<comment type="caution">
    <text evidence="7">The sequence shown here is derived from an EMBL/GenBank/DDBJ whole genome shotgun (WGS) entry which is preliminary data.</text>
</comment>
<keyword evidence="8" id="KW-1185">Reference proteome</keyword>